<gene>
    <name evidence="3" type="primary">paaJ</name>
    <name evidence="3" type="ORF">GCM10023188_13260</name>
</gene>
<dbReference type="InterPro" id="IPR056572">
    <property type="entry name" value="Zn_ribbon_PaaD"/>
</dbReference>
<dbReference type="NCBIfam" id="TIGR02159">
    <property type="entry name" value="PA_CoA_Oxy4"/>
    <property type="match status" value="1"/>
</dbReference>
<name>A0ABP8LFI7_9BACT</name>
<dbReference type="InterPro" id="IPR034904">
    <property type="entry name" value="FSCA_dom_sf"/>
</dbReference>
<feature type="domain" description="MIP18 family-like" evidence="1">
    <location>
        <begin position="5"/>
        <end position="68"/>
    </location>
</feature>
<dbReference type="PANTHER" id="PTHR42831:SF3">
    <property type="entry name" value="1,2-PHENYLACETYL-COA EPOXIDASE, SUBUNIT D-RELATED"/>
    <property type="match status" value="1"/>
</dbReference>
<organism evidence="3 4">
    <name type="scientific">Pontibacter saemangeumensis</name>
    <dbReference type="NCBI Taxonomy" id="1084525"/>
    <lineage>
        <taxon>Bacteria</taxon>
        <taxon>Pseudomonadati</taxon>
        <taxon>Bacteroidota</taxon>
        <taxon>Cytophagia</taxon>
        <taxon>Cytophagales</taxon>
        <taxon>Hymenobacteraceae</taxon>
        <taxon>Pontibacter</taxon>
    </lineage>
</organism>
<dbReference type="InterPro" id="IPR011883">
    <property type="entry name" value="PaaD-like"/>
</dbReference>
<dbReference type="PANTHER" id="PTHR42831">
    <property type="entry name" value="FE-S PROTEIN MATURATION AUXILIARY FACTOR YITW"/>
    <property type="match status" value="1"/>
</dbReference>
<evidence type="ECO:0000313" key="3">
    <source>
        <dbReference type="EMBL" id="GAA4428742.1"/>
    </source>
</evidence>
<proteinExistence type="predicted"/>
<dbReference type="Pfam" id="PF23451">
    <property type="entry name" value="Zn_ribbon_PaaD"/>
    <property type="match status" value="1"/>
</dbReference>
<comment type="caution">
    <text evidence="3">The sequence shown here is derived from an EMBL/GenBank/DDBJ whole genome shotgun (WGS) entry which is preliminary data.</text>
</comment>
<reference evidence="4" key="1">
    <citation type="journal article" date="2019" name="Int. J. Syst. Evol. Microbiol.">
        <title>The Global Catalogue of Microorganisms (GCM) 10K type strain sequencing project: providing services to taxonomists for standard genome sequencing and annotation.</title>
        <authorList>
            <consortium name="The Broad Institute Genomics Platform"/>
            <consortium name="The Broad Institute Genome Sequencing Center for Infectious Disease"/>
            <person name="Wu L."/>
            <person name="Ma J."/>
        </authorList>
    </citation>
    <scope>NUCLEOTIDE SEQUENCE [LARGE SCALE GENOMIC DNA]</scope>
    <source>
        <strain evidence="4">JCM 17926</strain>
    </source>
</reference>
<dbReference type="EMBL" id="BAABHC010000005">
    <property type="protein sequence ID" value="GAA4428742.1"/>
    <property type="molecule type" value="Genomic_DNA"/>
</dbReference>
<evidence type="ECO:0000259" key="2">
    <source>
        <dbReference type="Pfam" id="PF23451"/>
    </source>
</evidence>
<protein>
    <submittedName>
        <fullName evidence="3">Phenylacetate-CoA oxygenase subunit PaaJ</fullName>
    </submittedName>
</protein>
<keyword evidence="4" id="KW-1185">Reference proteome</keyword>
<evidence type="ECO:0000259" key="1">
    <source>
        <dbReference type="Pfam" id="PF01883"/>
    </source>
</evidence>
<accession>A0ABP8LFI7</accession>
<dbReference type="Proteomes" id="UP001500552">
    <property type="component" value="Unassembled WGS sequence"/>
</dbReference>
<sequence>MKLTKEHILTLLEEVKDPEIPVLSLVDLGVITGVEISDGNHVTVKMTPTFAGCPAMDYMKKDVERTLEKHGITHHTVSMSFDSPWDSNRISEKGRKALKEFGLAPPPAYDMVLDLDILEYATCPYCNSENTTMRTPFGPTLCRSMHYCNDCRQMFEQFKPL</sequence>
<dbReference type="InterPro" id="IPR002744">
    <property type="entry name" value="MIP18-like"/>
</dbReference>
<dbReference type="Gene3D" id="3.30.300.130">
    <property type="entry name" value="Fe-S cluster assembly (FSCA)"/>
    <property type="match status" value="1"/>
</dbReference>
<feature type="domain" description="PaaD zinc beta ribbon" evidence="2">
    <location>
        <begin position="121"/>
        <end position="159"/>
    </location>
</feature>
<dbReference type="RefSeq" id="WP_345157729.1">
    <property type="nucleotide sequence ID" value="NZ_BAABHC010000005.1"/>
</dbReference>
<evidence type="ECO:0000313" key="4">
    <source>
        <dbReference type="Proteomes" id="UP001500552"/>
    </source>
</evidence>
<dbReference type="Pfam" id="PF01883">
    <property type="entry name" value="FeS_assembly_P"/>
    <property type="match status" value="1"/>
</dbReference>
<dbReference type="InterPro" id="IPR052339">
    <property type="entry name" value="Fe-S_Maturation_MIP18"/>
</dbReference>
<dbReference type="SUPFAM" id="SSF117916">
    <property type="entry name" value="Fe-S cluster assembly (FSCA) domain-like"/>
    <property type="match status" value="1"/>
</dbReference>